<evidence type="ECO:0000313" key="4">
    <source>
        <dbReference type="Proteomes" id="UP000030671"/>
    </source>
</evidence>
<dbReference type="EMBL" id="KI925457">
    <property type="protein sequence ID" value="ETW82388.1"/>
    <property type="molecule type" value="Genomic_DNA"/>
</dbReference>
<feature type="region of interest" description="Disordered" evidence="1">
    <location>
        <begin position="1"/>
        <end position="27"/>
    </location>
</feature>
<sequence>MHTHHPLPSPSSSHPLGPMHTRPLGHNNSFDCSLTALMGRSSPGPSPAPPCPALPVLRTCAHPEAASHAVSLPLLSPRRRGHNHAPRYPIARRLLLRARPLDAAHASHERTLSSASGYAHHHVAGAAKSTTSPAKQRYIADMHGLEIVKKIRQGEVGLRDCTIVLCDIKANVHPARFAKLRAIKDAKKPGKAPTAIPAVSGLKRLRSQHRSGAGERGSAEQGSAARLVMSAVYWQA</sequence>
<name>W4K9D2_HETIT</name>
<dbReference type="OrthoDB" id="2186602at2759"/>
<dbReference type="Proteomes" id="UP000030671">
    <property type="component" value="Unassembled WGS sequence"/>
</dbReference>
<dbReference type="EMBL" id="KI925466">
    <property type="protein sequence ID" value="ETW75624.1"/>
    <property type="molecule type" value="Genomic_DNA"/>
</dbReference>
<evidence type="ECO:0000313" key="3">
    <source>
        <dbReference type="EMBL" id="ETW82388.1"/>
    </source>
</evidence>
<evidence type="ECO:0000313" key="2">
    <source>
        <dbReference type="EMBL" id="ETW75624.1"/>
    </source>
</evidence>
<dbReference type="KEGG" id="hir:HETIRDRAFT_450291"/>
<keyword evidence="4" id="KW-1185">Reference proteome</keyword>
<dbReference type="RefSeq" id="XP_009544753.1">
    <property type="nucleotide sequence ID" value="XM_009546458.1"/>
</dbReference>
<dbReference type="AlphaFoldDB" id="W4K9D2"/>
<evidence type="ECO:0000256" key="1">
    <source>
        <dbReference type="SAM" id="MobiDB-lite"/>
    </source>
</evidence>
<dbReference type="GeneID" id="20676025"/>
<dbReference type="RefSeq" id="XP_009553020.1">
    <property type="nucleotide sequence ID" value="XM_009554725.1"/>
</dbReference>
<reference evidence="3 4" key="1">
    <citation type="journal article" date="2012" name="New Phytol.">
        <title>Insight into trade-off between wood decay and parasitism from the genome of a fungal forest pathogen.</title>
        <authorList>
            <person name="Olson A."/>
            <person name="Aerts A."/>
            <person name="Asiegbu F."/>
            <person name="Belbahri L."/>
            <person name="Bouzid O."/>
            <person name="Broberg A."/>
            <person name="Canback B."/>
            <person name="Coutinho P.M."/>
            <person name="Cullen D."/>
            <person name="Dalman K."/>
            <person name="Deflorio G."/>
            <person name="van Diepen L.T."/>
            <person name="Dunand C."/>
            <person name="Duplessis S."/>
            <person name="Durling M."/>
            <person name="Gonthier P."/>
            <person name="Grimwood J."/>
            <person name="Fossdal C.G."/>
            <person name="Hansson D."/>
            <person name="Henrissat B."/>
            <person name="Hietala A."/>
            <person name="Himmelstrand K."/>
            <person name="Hoffmeister D."/>
            <person name="Hogberg N."/>
            <person name="James T.Y."/>
            <person name="Karlsson M."/>
            <person name="Kohler A."/>
            <person name="Kues U."/>
            <person name="Lee Y.H."/>
            <person name="Lin Y.C."/>
            <person name="Lind M."/>
            <person name="Lindquist E."/>
            <person name="Lombard V."/>
            <person name="Lucas S."/>
            <person name="Lunden K."/>
            <person name="Morin E."/>
            <person name="Murat C."/>
            <person name="Park J."/>
            <person name="Raffaello T."/>
            <person name="Rouze P."/>
            <person name="Salamov A."/>
            <person name="Schmutz J."/>
            <person name="Solheim H."/>
            <person name="Stahlberg J."/>
            <person name="Velez H."/>
            <person name="de Vries R.P."/>
            <person name="Wiebenga A."/>
            <person name="Woodward S."/>
            <person name="Yakovlev I."/>
            <person name="Garbelotto M."/>
            <person name="Martin F."/>
            <person name="Grigoriev I.V."/>
            <person name="Stenlid J."/>
        </authorList>
    </citation>
    <scope>NUCLEOTIDE SEQUENCE [LARGE SCALE GENOMIC DNA]</scope>
    <source>
        <strain evidence="3 4">TC 32-1</strain>
    </source>
</reference>
<dbReference type="GeneID" id="20676709"/>
<dbReference type="HOGENOM" id="CLU_1175553_0_0_1"/>
<organism evidence="3 4">
    <name type="scientific">Heterobasidion irregulare (strain TC 32-1)</name>
    <dbReference type="NCBI Taxonomy" id="747525"/>
    <lineage>
        <taxon>Eukaryota</taxon>
        <taxon>Fungi</taxon>
        <taxon>Dikarya</taxon>
        <taxon>Basidiomycota</taxon>
        <taxon>Agaricomycotina</taxon>
        <taxon>Agaricomycetes</taxon>
        <taxon>Russulales</taxon>
        <taxon>Bondarzewiaceae</taxon>
        <taxon>Heterobasidion</taxon>
        <taxon>Heterobasidion annosum species complex</taxon>
    </lineage>
</organism>
<proteinExistence type="predicted"/>
<dbReference type="KEGG" id="hir:HETIRDRAFT_456169"/>
<protein>
    <submittedName>
        <fullName evidence="3">Uncharacterized protein</fullName>
    </submittedName>
</protein>
<accession>W4K9D2</accession>
<gene>
    <name evidence="3" type="ORF">HETIRDRAFT_450291</name>
    <name evidence="2" type="ORF">HETIRDRAFT_456169</name>
</gene>